<organism evidence="3 4">
    <name type="scientific">Nocardioides iriomotensis</name>
    <dbReference type="NCBI Taxonomy" id="715784"/>
    <lineage>
        <taxon>Bacteria</taxon>
        <taxon>Bacillati</taxon>
        <taxon>Actinomycetota</taxon>
        <taxon>Actinomycetes</taxon>
        <taxon>Propionibacteriales</taxon>
        <taxon>Nocardioidaceae</taxon>
        <taxon>Nocardioides</taxon>
    </lineage>
</organism>
<dbReference type="GO" id="GO:0003700">
    <property type="term" value="F:DNA-binding transcription factor activity"/>
    <property type="evidence" value="ECO:0007669"/>
    <property type="project" value="InterPro"/>
</dbReference>
<evidence type="ECO:0000313" key="4">
    <source>
        <dbReference type="Proteomes" id="UP000291189"/>
    </source>
</evidence>
<dbReference type="Pfam" id="PF10069">
    <property type="entry name" value="DICT"/>
    <property type="match status" value="1"/>
</dbReference>
<keyword evidence="4" id="KW-1185">Reference proteome</keyword>
<dbReference type="GO" id="GO:0003677">
    <property type="term" value="F:DNA binding"/>
    <property type="evidence" value="ECO:0007669"/>
    <property type="project" value="UniProtKB-KW"/>
</dbReference>
<evidence type="ECO:0000259" key="2">
    <source>
        <dbReference type="PROSITE" id="PS50937"/>
    </source>
</evidence>
<dbReference type="OrthoDB" id="9800334at2"/>
<protein>
    <submittedName>
        <fullName evidence="3">MerR family DNA-binding transcriptional regulator</fullName>
    </submittedName>
</protein>
<name>A0A4Q5JBN4_9ACTN</name>
<evidence type="ECO:0000256" key="1">
    <source>
        <dbReference type="ARBA" id="ARBA00023125"/>
    </source>
</evidence>
<dbReference type="SUPFAM" id="SSF46955">
    <property type="entry name" value="Putative DNA-binding domain"/>
    <property type="match status" value="1"/>
</dbReference>
<dbReference type="InterPro" id="IPR019278">
    <property type="entry name" value="DICT_dom"/>
</dbReference>
<dbReference type="SMART" id="SM00422">
    <property type="entry name" value="HTH_MERR"/>
    <property type="match status" value="1"/>
</dbReference>
<dbReference type="PANTHER" id="PTHR30204">
    <property type="entry name" value="REDOX-CYCLING DRUG-SENSING TRANSCRIPTIONAL ACTIVATOR SOXR"/>
    <property type="match status" value="1"/>
</dbReference>
<dbReference type="Pfam" id="PF13411">
    <property type="entry name" value="MerR_1"/>
    <property type="match status" value="1"/>
</dbReference>
<dbReference type="EMBL" id="SDPU01000007">
    <property type="protein sequence ID" value="RYU15275.1"/>
    <property type="molecule type" value="Genomic_DNA"/>
</dbReference>
<dbReference type="Proteomes" id="UP000291189">
    <property type="component" value="Unassembled WGS sequence"/>
</dbReference>
<dbReference type="PROSITE" id="PS50937">
    <property type="entry name" value="HTH_MERR_2"/>
    <property type="match status" value="1"/>
</dbReference>
<accession>A0A4Q5JBN4</accession>
<dbReference type="RefSeq" id="WP_129985138.1">
    <property type="nucleotide sequence ID" value="NZ_SDPU01000007.1"/>
</dbReference>
<dbReference type="PANTHER" id="PTHR30204:SF97">
    <property type="entry name" value="MERR FAMILY REGULATORY PROTEIN"/>
    <property type="match status" value="1"/>
</dbReference>
<dbReference type="AlphaFoldDB" id="A0A4Q5JBN4"/>
<sequence>MPVTPEAKPVPPGAMTIGELARRTGVTPEVLRTWEARHGFPRPLRLPSGHRRYAPSDVAAVERVLRRRAEGVRLEVAVAEACRDREPTPAVPSVFATLRRTHPHLTPTRLRRATLVALSRAIEDECCARAQGPVLFGSFQQPHRYAAAAARWTELARTARRTVLVAAEEHLPDDAPMRREWVVGCDGPALCAVLAAWEPPGQTGLADGDRVFEAIWTVDPSAVRAAARVCATVAGDLDLAEELSAQPTAPETDLAAATALFSRVVAYVDAVA</sequence>
<dbReference type="InterPro" id="IPR000551">
    <property type="entry name" value="MerR-type_HTH_dom"/>
</dbReference>
<keyword evidence="1 3" id="KW-0238">DNA-binding</keyword>
<gene>
    <name evidence="3" type="ORF">ETU37_01685</name>
</gene>
<feature type="domain" description="HTH merR-type" evidence="2">
    <location>
        <begin position="14"/>
        <end position="84"/>
    </location>
</feature>
<reference evidence="3 4" key="1">
    <citation type="submission" date="2019-01" db="EMBL/GenBank/DDBJ databases">
        <title>Nocardioides guangzhouensis sp. nov., an actinobacterium isolated from soil.</title>
        <authorList>
            <person name="Fu Y."/>
            <person name="Cai Y."/>
            <person name="Lin Z."/>
            <person name="Chen P."/>
        </authorList>
    </citation>
    <scope>NUCLEOTIDE SEQUENCE [LARGE SCALE GENOMIC DNA]</scope>
    <source>
        <strain evidence="3 4">NBRC 105384</strain>
    </source>
</reference>
<dbReference type="InterPro" id="IPR047057">
    <property type="entry name" value="MerR_fam"/>
</dbReference>
<comment type="caution">
    <text evidence="3">The sequence shown here is derived from an EMBL/GenBank/DDBJ whole genome shotgun (WGS) entry which is preliminary data.</text>
</comment>
<evidence type="ECO:0000313" key="3">
    <source>
        <dbReference type="EMBL" id="RYU15275.1"/>
    </source>
</evidence>
<dbReference type="InterPro" id="IPR009061">
    <property type="entry name" value="DNA-bd_dom_put_sf"/>
</dbReference>
<dbReference type="Gene3D" id="1.10.1660.10">
    <property type="match status" value="1"/>
</dbReference>
<proteinExistence type="predicted"/>